<dbReference type="PANTHER" id="PTHR11895:SF151">
    <property type="entry name" value="GLUTAMYL-TRNA(GLN) AMIDOTRANSFERASE SUBUNIT A"/>
    <property type="match status" value="1"/>
</dbReference>
<evidence type="ECO:0000313" key="2">
    <source>
        <dbReference type="EMBL" id="CAL63360.1"/>
    </source>
</evidence>
<keyword evidence="2" id="KW-0378">Hydrolase</keyword>
<dbReference type="Gene3D" id="3.90.1300.10">
    <property type="entry name" value="Amidase signature (AS) domain"/>
    <property type="match status" value="1"/>
</dbReference>
<reference evidence="2 3" key="1">
    <citation type="journal article" date="2007" name="PLoS Genet.">
        <title>A tale of two oxidation states: bacterial colonization of arsenic-rich environments.</title>
        <authorList>
            <person name="Muller D."/>
            <person name="Medigue C."/>
            <person name="Koechler S."/>
            <person name="Barbe V."/>
            <person name="Barakat M."/>
            <person name="Talla E."/>
            <person name="Bonnefoy V."/>
            <person name="Krin E."/>
            <person name="Arsene-Ploetze F."/>
            <person name="Carapito C."/>
            <person name="Chandler M."/>
            <person name="Cournoyer B."/>
            <person name="Cruveiller S."/>
            <person name="Dossat C."/>
            <person name="Duval S."/>
            <person name="Heymann M."/>
            <person name="Leize E."/>
            <person name="Lieutaud A."/>
            <person name="Lievremont D."/>
            <person name="Makita Y."/>
            <person name="Mangenot S."/>
            <person name="Nitschke W."/>
            <person name="Ortet P."/>
            <person name="Perdrial N."/>
            <person name="Schoepp B."/>
            <person name="Siguier N."/>
            <person name="Simeonova D.D."/>
            <person name="Rouy Z."/>
            <person name="Segurens B."/>
            <person name="Turlin E."/>
            <person name="Vallenet D."/>
            <person name="Van Dorsselaer A."/>
            <person name="Weiss S."/>
            <person name="Weissenbach J."/>
            <person name="Lett M.C."/>
            <person name="Danchin A."/>
            <person name="Bertin P.N."/>
        </authorList>
    </citation>
    <scope>NUCLEOTIDE SEQUENCE [LARGE SCALE GENOMIC DNA]</scope>
    <source>
        <strain evidence="3">ULPAs1</strain>
    </source>
</reference>
<dbReference type="STRING" id="204773.HEAR3253"/>
<dbReference type="InterPro" id="IPR036928">
    <property type="entry name" value="AS_sf"/>
</dbReference>
<feature type="domain" description="Amidase" evidence="1">
    <location>
        <begin position="26"/>
        <end position="423"/>
    </location>
</feature>
<dbReference type="HOGENOM" id="CLU_009600_0_0_4"/>
<dbReference type="KEGG" id="har:HEAR3253"/>
<evidence type="ECO:0000259" key="1">
    <source>
        <dbReference type="Pfam" id="PF01425"/>
    </source>
</evidence>
<dbReference type="Proteomes" id="UP000006697">
    <property type="component" value="Chromosome"/>
</dbReference>
<evidence type="ECO:0000313" key="3">
    <source>
        <dbReference type="Proteomes" id="UP000006697"/>
    </source>
</evidence>
<dbReference type="SUPFAM" id="SSF75304">
    <property type="entry name" value="Amidase signature (AS) enzymes"/>
    <property type="match status" value="1"/>
</dbReference>
<dbReference type="eggNOG" id="COG0154">
    <property type="taxonomic scope" value="Bacteria"/>
</dbReference>
<sequence>MNDFPDLSLQELAARLARREVSAETVARASIARIEEMEPAVHAWQHFDPAQAIAQARRLDAQAPGGALHGVPIGVKDLMDTADMPTTYGSPIYAGHQPQTDAICVAACRNAGAVIMGKTVTTEFATFHPGPTCNPHRTHKADGTLQVHTPGGSSSGSAAAVACGMVPVAFGTQTAGSIVRPAAYCGVVGYKPTYGMLPLAGIKSLSPSLDTVGVLARSVGDAAFFIGTLSRLPLSPLPAVAQTRLRLGICRTQHWDRASHDARTALERAVSLLEAAGARLSDVSLPDQCKGLSEAQMRIMGFEAALAFAPEAQANPDGFSNAFVRFIAAGNAIDGATYFAAQELAVAARCALTGIFNDVDILLAPSTEGVAPAGLEATGDPIFNRMWTLLGNPCVHVPLGTGAGGMPIGVTLIGPRWGDAQTLAAAALLEGSFATQQ</sequence>
<dbReference type="OrthoDB" id="8641877at2"/>
<dbReference type="InterPro" id="IPR000120">
    <property type="entry name" value="Amidase"/>
</dbReference>
<name>A4GA23_HERAR</name>
<dbReference type="AlphaFoldDB" id="A4GA23"/>
<dbReference type="EC" id="3.5.1.4" evidence="2"/>
<organism evidence="2 3">
    <name type="scientific">Herminiimonas arsenicoxydans</name>
    <dbReference type="NCBI Taxonomy" id="204773"/>
    <lineage>
        <taxon>Bacteria</taxon>
        <taxon>Pseudomonadati</taxon>
        <taxon>Pseudomonadota</taxon>
        <taxon>Betaproteobacteria</taxon>
        <taxon>Burkholderiales</taxon>
        <taxon>Oxalobacteraceae</taxon>
        <taxon>Herminiimonas</taxon>
    </lineage>
</organism>
<proteinExistence type="predicted"/>
<dbReference type="InterPro" id="IPR023631">
    <property type="entry name" value="Amidase_dom"/>
</dbReference>
<protein>
    <submittedName>
        <fullName evidence="2">Amidase</fullName>
        <ecNumber evidence="2">3.5.1.4</ecNumber>
    </submittedName>
</protein>
<dbReference type="GO" id="GO:0004040">
    <property type="term" value="F:amidase activity"/>
    <property type="evidence" value="ECO:0007669"/>
    <property type="project" value="UniProtKB-EC"/>
</dbReference>
<accession>A4GA23</accession>
<dbReference type="Pfam" id="PF01425">
    <property type="entry name" value="Amidase"/>
    <property type="match status" value="1"/>
</dbReference>
<dbReference type="EMBL" id="CU207211">
    <property type="protein sequence ID" value="CAL63360.1"/>
    <property type="molecule type" value="Genomic_DNA"/>
</dbReference>
<keyword evidence="3" id="KW-1185">Reference proteome</keyword>
<gene>
    <name evidence="2" type="ordered locus">HEAR3253</name>
</gene>
<dbReference type="PANTHER" id="PTHR11895">
    <property type="entry name" value="TRANSAMIDASE"/>
    <property type="match status" value="1"/>
</dbReference>